<feature type="region of interest" description="Disordered" evidence="1">
    <location>
        <begin position="2510"/>
        <end position="2675"/>
    </location>
</feature>
<reference evidence="2 3" key="1">
    <citation type="journal article" date="2017" name="Int. J. Parasitol.">
        <title>The genome of the protozoan parasite Cystoisospora suis and a reverse vaccinology approach to identify vaccine candidates.</title>
        <authorList>
            <person name="Palmieri N."/>
            <person name="Shrestha A."/>
            <person name="Ruttkowski B."/>
            <person name="Beck T."/>
            <person name="Vogl C."/>
            <person name="Tomley F."/>
            <person name="Blake D.P."/>
            <person name="Joachim A."/>
        </authorList>
    </citation>
    <scope>NUCLEOTIDE SEQUENCE [LARGE SCALE GENOMIC DNA]</scope>
    <source>
        <strain evidence="2 3">Wien I</strain>
    </source>
</reference>
<feature type="region of interest" description="Disordered" evidence="1">
    <location>
        <begin position="1851"/>
        <end position="1903"/>
    </location>
</feature>
<feature type="compositionally biased region" description="Basic residues" evidence="1">
    <location>
        <begin position="146"/>
        <end position="155"/>
    </location>
</feature>
<feature type="compositionally biased region" description="Basic and acidic residues" evidence="1">
    <location>
        <begin position="2569"/>
        <end position="2583"/>
    </location>
</feature>
<dbReference type="RefSeq" id="XP_067918585.1">
    <property type="nucleotide sequence ID" value="XM_068069440.1"/>
</dbReference>
<accession>A0A2C6K469</accession>
<feature type="region of interest" description="Disordered" evidence="1">
    <location>
        <begin position="2280"/>
        <end position="2350"/>
    </location>
</feature>
<feature type="compositionally biased region" description="Basic residues" evidence="1">
    <location>
        <begin position="2070"/>
        <end position="2081"/>
    </location>
</feature>
<feature type="region of interest" description="Disordered" evidence="1">
    <location>
        <begin position="1702"/>
        <end position="1788"/>
    </location>
</feature>
<dbReference type="EMBL" id="MIGC01005525">
    <property type="protein sequence ID" value="PHJ16860.1"/>
    <property type="molecule type" value="Genomic_DNA"/>
</dbReference>
<feature type="compositionally biased region" description="Basic and acidic residues" evidence="1">
    <location>
        <begin position="610"/>
        <end position="633"/>
    </location>
</feature>
<feature type="region of interest" description="Disordered" evidence="1">
    <location>
        <begin position="545"/>
        <end position="640"/>
    </location>
</feature>
<keyword evidence="3" id="KW-1185">Reference proteome</keyword>
<feature type="compositionally biased region" description="Polar residues" evidence="1">
    <location>
        <begin position="1861"/>
        <end position="1884"/>
    </location>
</feature>
<evidence type="ECO:0000313" key="2">
    <source>
        <dbReference type="EMBL" id="PHJ16860.1"/>
    </source>
</evidence>
<feature type="region of interest" description="Disordered" evidence="1">
    <location>
        <begin position="2429"/>
        <end position="2491"/>
    </location>
</feature>
<feature type="compositionally biased region" description="Basic residues" evidence="1">
    <location>
        <begin position="2659"/>
        <end position="2674"/>
    </location>
</feature>
<feature type="region of interest" description="Disordered" evidence="1">
    <location>
        <begin position="1483"/>
        <end position="1626"/>
    </location>
</feature>
<feature type="region of interest" description="Disordered" evidence="1">
    <location>
        <begin position="1128"/>
        <end position="1161"/>
    </location>
</feature>
<feature type="compositionally biased region" description="Basic and acidic residues" evidence="1">
    <location>
        <begin position="2335"/>
        <end position="2350"/>
    </location>
</feature>
<evidence type="ECO:0000256" key="1">
    <source>
        <dbReference type="SAM" id="MobiDB-lite"/>
    </source>
</evidence>
<feature type="compositionally biased region" description="Polar residues" evidence="1">
    <location>
        <begin position="1150"/>
        <end position="1161"/>
    </location>
</feature>
<feature type="compositionally biased region" description="Low complexity" evidence="1">
    <location>
        <begin position="1703"/>
        <end position="1745"/>
    </location>
</feature>
<feature type="compositionally biased region" description="Polar residues" evidence="1">
    <location>
        <begin position="786"/>
        <end position="802"/>
    </location>
</feature>
<feature type="compositionally biased region" description="Basic and acidic residues" evidence="1">
    <location>
        <begin position="1747"/>
        <end position="1773"/>
    </location>
</feature>
<feature type="compositionally biased region" description="Polar residues" evidence="1">
    <location>
        <begin position="1578"/>
        <end position="1589"/>
    </location>
</feature>
<feature type="region of interest" description="Disordered" evidence="1">
    <location>
        <begin position="1370"/>
        <end position="1399"/>
    </location>
</feature>
<dbReference type="VEuPathDB" id="ToxoDB:CSUI_009324"/>
<feature type="compositionally biased region" description="Basic and acidic residues" evidence="1">
    <location>
        <begin position="746"/>
        <end position="758"/>
    </location>
</feature>
<comment type="caution">
    <text evidence="2">The sequence shown here is derived from an EMBL/GenBank/DDBJ whole genome shotgun (WGS) entry which is preliminary data.</text>
</comment>
<protein>
    <submittedName>
        <fullName evidence="2">Uncharacterized protein</fullName>
    </submittedName>
</protein>
<sequence length="2699" mass="297922">MPSDVPPLFSSNLSPPRWFHPHLTDAALSSLPCCFRCCTCGVSTRDTSTSSDEAYSDTVPYPDSSFFCSGETRSRGFLLWSNTAAAPPPSEEKNEGDCQHSSPRSRGADPAGNTPLLSRSLGYSPPPDTSTSLQSPRRSEGVRPCGSRRGKRKARTSGLTPFLSRMRLTTDQSSPSPSSRVTPNSSSHHRRRPLARRSLPCFSLYSSHFHDEDREGRLRGKGRHSVVPNSNRYDILDPEKKEIATSSLSLQNLATYASTTPSSTLTPSFLLSEKSYPGFSSYPDRKNRDGLHYEGDPGLPRSQLHSSRTHSEGRTGGELNVENSRISCDAAVPMCSVEERNKGIQAVQWGKKSPCFPVMPLPPLQRDRKTTNLNILKDSRDTRSPKHSLHRHRCGTSSQSKSCLCSCACYSCRRLNEETISLNRKKELHGRADDRTRPSLNSVCIHHQARVLEDVNSVANLIWEYAFDPRDWPTLRCVDRDGELYVRKALHASLRLLERYSNGPPSRGGQGTSTSPVHHLRRQLPVLLTDCALNDFLNPDIEIPLPLLPSSRTPPPPGHAARRRSARSLSSSSEPTVSPSKGHIGTQHHSDSTTYSNHNNETQSVTSSSRKLDRDKSSRPSERAKIQKQEKSSQGKRRTFLPLESGCGEWSVWLVDSQAQPSVMRLSPGVASVLALRLSGGGGKEARILAGTSKTVETEGEWIDYTEATVFIEPARKKLSLCSSSFSLTRSGLMGSSGQKPQQRGEVADKRRQRRPDNDGPENLGQATGTGVPDFQRPYTAGTLRPSVSGNRVTTSETNVTTKGLAAQETRKTYDQASSSSSSHERSVCTSCHQQPHGSFFSASSVSYSAPPQERRKAYLGNFLSCYQQRLTEALKMQALFTDISRAYQTFPGHIFKKVIETHRQTASPFTATCAVFRHQQRSAPPFLADPSVGFVFDIVCSRPRSTANSLEPYKDMMRRNRTSFSCFPPDRSRREPYTFHWSGVDCSKAGDDGVKIKEGRADREHKKARGVSRLCSSVPSPYRVARDSTSQRDRLTCVPSSQPPQVGGGSIIIYRRCDDWISALCHTRLWEFLFVAFSQGLEHAYAFLSLYDQAGLPLCWDGYLHAYPAISRWGGCRSGSQRVPSSATTSTRICDEGDETMSPGYTGASGRSVTLSNGSPTRHMVLSKERSGMAHSFLTDHHGGTVTESCRIFPGNSDKENETEGHPTHSFVMRQHGLKLWDEVGSFSVAQHHDLSDSEGEPGDLCGPHYRHPIRFLGLRANSLWRRQGGSHHPYQDYSDPVPIWRSRPLLKLPDQPDDRVTVRDVVFQQLLEEGAIFCHLRRRGYNRKGLDVPRSSLSSSSRIAGDWYSVCDVSVREPQDIREGEKVRGVAGGTHRQNPGSGSGSIESAGESEWSSFTSVHQNVVEEGEERRRKGRDTCLTTKLLLGSLKERSDRDSLLGVSWVHLPPFEPSFPPKKACHAPTFPGYHACLYEVENDPRCDTEAREDDVESSSEIGSAPLLEAKHSQAEGEHSRGRTDEGRSFDASSTKRLEQERDRCVSSYRPGQAEEELKRKGEFQGLGATESHPVEREPPEAQESSKLSNTSDSLAKKEFLTDDTSLHTSPSDTIPLFPSNARKGSDNHQVNLLSGHRGFLLSPGPLFAPPSDLTTTATRDCFSSPAGHSVSLPVGSSDPIISSPTPGRYSNPPQWYHLTPNEFFLRSSSSSSEDAPPSNNPRRSSSSFRVSPLNPVPSQSSRRASSTSSVDDGRSDLGRHSSSDRLHEKTRPEREHFSFSSTHRRPLIAPSLSPSGVNGAAISTALSSLPTSSPHSFTSLLSGSCPPLHNGGLPPDIMWKTPSQMRHASRVITTTTAPPPKADTGNRSTPEFSCSTESTTAVLPTTADQPAGLPPEKRIPSSSHSHAPVPISAGLMVEGEAEERVLAGFNYRLRTDLVNSEGNHSLTRENTAGASFLVTPSIRADNSRSSRINSTRTALFSPRAHEHGNRTLVSLSGRPREHISQYGDPLERLSSAHRNSSDTRTADQSSAYPHPICWYLSSNMDESHITVTPRAVSLPRPRRSSEGLSAYQRRAPRHPRRRLYHRPPPPQRFYEPLSRASSEIGRRLSADPTMMTLPLPVLSPVLDPLQYLLPHDDTREDRSSRCSRTRDEAEYPVVGREDQGLLVTTPRGGGGDFEQAGLTRSIRLEGEDICFARGERTPATLDRRTRRPTVGAPRRLRRSSTSSYYDQFAAGIYSQRQATVSRLQPTPPTVSPRAGAFYSMSGHQDRALVLYPGCNKTRLRTDGNDDSCLEGREQALSTSSGNGSEDAGKGPYVEDHGTENDTCGVSAFPSPSSSEETRRARIGDVLPKVDKEKEKLQQNNFWYREDRREGKAWDRRDSGLSPLLRRLSLGDVPPVEEVKEIHQQKAVFLCTSSSSSSCLSESGSRQQRIYGLPSGDSTHLIDWKGTSDETSSTSRRSDQEGQGQQGDRPVTIQKEFSSSPPLRPEEQEDSCTLARHVRKDLTSAARLVLNSSDKPAAEKPYSSLPIVAPTAADGIDGRDSSACRRSHIQALPPSRGRRSHRDAVVVQRATEKQKMGGEEKEAGQKSQTERGPSPASKNETSPTAQRTFLKMRKRKQLTCYVRSSSNSPSTWMGERWSRMEGEGRVGQGEYETEEYKLPRSSRPRHGPTPTHHRQAVAEERATVMVIRGQGGGRREQQKG</sequence>
<feature type="compositionally biased region" description="Low complexity" evidence="1">
    <location>
        <begin position="567"/>
        <end position="580"/>
    </location>
</feature>
<dbReference type="OrthoDB" id="334034at2759"/>
<feature type="region of interest" description="Disordered" evidence="1">
    <location>
        <begin position="82"/>
        <end position="194"/>
    </location>
</feature>
<feature type="region of interest" description="Disordered" evidence="1">
    <location>
        <begin position="1646"/>
        <end position="1690"/>
    </location>
</feature>
<feature type="compositionally biased region" description="Basic and acidic residues" evidence="1">
    <location>
        <begin position="2280"/>
        <end position="2293"/>
    </location>
</feature>
<feature type="region of interest" description="Disordered" evidence="1">
    <location>
        <begin position="212"/>
        <end position="232"/>
    </location>
</feature>
<gene>
    <name evidence="2" type="ORF">CSUI_009324</name>
</gene>
<feature type="region of interest" description="Disordered" evidence="1">
    <location>
        <begin position="2049"/>
        <end position="2091"/>
    </location>
</feature>
<feature type="region of interest" description="Disordered" evidence="1">
    <location>
        <begin position="730"/>
        <end position="830"/>
    </location>
</feature>
<feature type="compositionally biased region" description="Low complexity" evidence="1">
    <location>
        <begin position="173"/>
        <end position="186"/>
    </location>
</feature>
<name>A0A2C6K469_9APIC</name>
<feature type="region of interest" description="Disordered" evidence="1">
    <location>
        <begin position="2003"/>
        <end position="2025"/>
    </location>
</feature>
<organism evidence="2 3">
    <name type="scientific">Cystoisospora suis</name>
    <dbReference type="NCBI Taxonomy" id="483139"/>
    <lineage>
        <taxon>Eukaryota</taxon>
        <taxon>Sar</taxon>
        <taxon>Alveolata</taxon>
        <taxon>Apicomplexa</taxon>
        <taxon>Conoidasida</taxon>
        <taxon>Coccidia</taxon>
        <taxon>Eucoccidiorida</taxon>
        <taxon>Eimeriorina</taxon>
        <taxon>Sarcocystidae</taxon>
        <taxon>Cystoisospora</taxon>
    </lineage>
</organism>
<dbReference type="GeneID" id="94432651"/>
<dbReference type="Proteomes" id="UP000221165">
    <property type="component" value="Unassembled WGS sequence"/>
</dbReference>
<feature type="compositionally biased region" description="Polar residues" evidence="1">
    <location>
        <begin position="1598"/>
        <end position="1608"/>
    </location>
</feature>
<feature type="region of interest" description="Disordered" evidence="1">
    <location>
        <begin position="280"/>
        <end position="320"/>
    </location>
</feature>
<feature type="compositionally biased region" description="Polar residues" evidence="1">
    <location>
        <begin position="2621"/>
        <end position="2630"/>
    </location>
</feature>
<feature type="compositionally biased region" description="Basic and acidic residues" evidence="1">
    <location>
        <begin position="1504"/>
        <end position="1540"/>
    </location>
</feature>
<feature type="compositionally biased region" description="Basic and acidic residues" evidence="1">
    <location>
        <begin position="283"/>
        <end position="295"/>
    </location>
</feature>
<feature type="compositionally biased region" description="Basic and acidic residues" evidence="1">
    <location>
        <begin position="2306"/>
        <end position="2319"/>
    </location>
</feature>
<feature type="compositionally biased region" description="Polar residues" evidence="1">
    <location>
        <begin position="2584"/>
        <end position="2606"/>
    </location>
</feature>
<evidence type="ECO:0000313" key="3">
    <source>
        <dbReference type="Proteomes" id="UP000221165"/>
    </source>
</evidence>
<proteinExistence type="predicted"/>
<feature type="compositionally biased region" description="Polar residues" evidence="1">
    <location>
        <begin position="592"/>
        <end position="606"/>
    </location>
</feature>
<feature type="compositionally biased region" description="Low complexity" evidence="1">
    <location>
        <begin position="1386"/>
        <end position="1398"/>
    </location>
</feature>